<protein>
    <submittedName>
        <fullName evidence="7">TetR family transcriptional regulator</fullName>
    </submittedName>
</protein>
<gene>
    <name evidence="7" type="ORF">EV646_118103</name>
</gene>
<dbReference type="Gene3D" id="1.10.10.60">
    <property type="entry name" value="Homeodomain-like"/>
    <property type="match status" value="1"/>
</dbReference>
<keyword evidence="3" id="KW-0804">Transcription</keyword>
<dbReference type="PRINTS" id="PR00455">
    <property type="entry name" value="HTHTETR"/>
</dbReference>
<evidence type="ECO:0000313" key="7">
    <source>
        <dbReference type="EMBL" id="TCO40189.1"/>
    </source>
</evidence>
<dbReference type="InterPro" id="IPR001647">
    <property type="entry name" value="HTH_TetR"/>
</dbReference>
<dbReference type="InterPro" id="IPR009057">
    <property type="entry name" value="Homeodomain-like_sf"/>
</dbReference>
<feature type="region of interest" description="Disordered" evidence="5">
    <location>
        <begin position="183"/>
        <end position="229"/>
    </location>
</feature>
<dbReference type="GO" id="GO:0003700">
    <property type="term" value="F:DNA-binding transcription factor activity"/>
    <property type="evidence" value="ECO:0007669"/>
    <property type="project" value="TreeGrafter"/>
</dbReference>
<feature type="compositionally biased region" description="Basic and acidic residues" evidence="5">
    <location>
        <begin position="11"/>
        <end position="23"/>
    </location>
</feature>
<dbReference type="PANTHER" id="PTHR30055">
    <property type="entry name" value="HTH-TYPE TRANSCRIPTIONAL REGULATOR RUTR"/>
    <property type="match status" value="1"/>
</dbReference>
<evidence type="ECO:0000259" key="6">
    <source>
        <dbReference type="PROSITE" id="PS50977"/>
    </source>
</evidence>
<keyword evidence="2 4" id="KW-0238">DNA-binding</keyword>
<dbReference type="InterPro" id="IPR036271">
    <property type="entry name" value="Tet_transcr_reg_TetR-rel_C_sf"/>
</dbReference>
<dbReference type="GO" id="GO:0000976">
    <property type="term" value="F:transcription cis-regulatory region binding"/>
    <property type="evidence" value="ECO:0007669"/>
    <property type="project" value="TreeGrafter"/>
</dbReference>
<dbReference type="Gene3D" id="1.10.357.10">
    <property type="entry name" value="Tetracycline Repressor, domain 2"/>
    <property type="match status" value="1"/>
</dbReference>
<evidence type="ECO:0000256" key="1">
    <source>
        <dbReference type="ARBA" id="ARBA00023015"/>
    </source>
</evidence>
<dbReference type="EMBL" id="SLWR01000018">
    <property type="protein sequence ID" value="TCO40189.1"/>
    <property type="molecule type" value="Genomic_DNA"/>
</dbReference>
<organism evidence="7 8">
    <name type="scientific">Kribbella antiqua</name>
    <dbReference type="NCBI Taxonomy" id="2512217"/>
    <lineage>
        <taxon>Bacteria</taxon>
        <taxon>Bacillati</taxon>
        <taxon>Actinomycetota</taxon>
        <taxon>Actinomycetes</taxon>
        <taxon>Propionibacteriales</taxon>
        <taxon>Kribbellaceae</taxon>
        <taxon>Kribbella</taxon>
    </lineage>
</organism>
<sequence>MPTSPSTPPATRRDRQAARRDPSSHVAAGISVGVIVDAALAVIRERGLDGLTMRLVAERLDVRAPSLYHHVHNKGELLELVARNAFDQFAADAAAYESVRTVDDWIAVTIAGAHKLKEFYAEHPGLAGLIQAKATADRDQGEGSRAELVRAQIRALVDLGVPEPQARRIFETSARWTLAAVVAEPPPGPDNAEPDSSDSDSSDSDSPDSDSSDSDSSDPDGSSPDHFAEGLNLFMHGVHARLQELVLLDGR</sequence>
<reference evidence="7 8" key="1">
    <citation type="journal article" date="2015" name="Stand. Genomic Sci.">
        <title>Genomic Encyclopedia of Bacterial and Archaeal Type Strains, Phase III: the genomes of soil and plant-associated and newly described type strains.</title>
        <authorList>
            <person name="Whitman W.B."/>
            <person name="Woyke T."/>
            <person name="Klenk H.P."/>
            <person name="Zhou Y."/>
            <person name="Lilburn T.G."/>
            <person name="Beck B.J."/>
            <person name="De Vos P."/>
            <person name="Vandamme P."/>
            <person name="Eisen J.A."/>
            <person name="Garrity G."/>
            <person name="Hugenholtz P."/>
            <person name="Kyrpides N.C."/>
        </authorList>
    </citation>
    <scope>NUCLEOTIDE SEQUENCE [LARGE SCALE GENOMIC DNA]</scope>
    <source>
        <strain evidence="7 8">VKM Ac-2541</strain>
    </source>
</reference>
<dbReference type="PANTHER" id="PTHR30055:SF151">
    <property type="entry name" value="TRANSCRIPTIONAL REGULATORY PROTEIN"/>
    <property type="match status" value="1"/>
</dbReference>
<evidence type="ECO:0000256" key="3">
    <source>
        <dbReference type="ARBA" id="ARBA00023163"/>
    </source>
</evidence>
<proteinExistence type="predicted"/>
<feature type="DNA-binding region" description="H-T-H motif" evidence="4">
    <location>
        <begin position="52"/>
        <end position="71"/>
    </location>
</feature>
<keyword evidence="8" id="KW-1185">Reference proteome</keyword>
<name>A0A4R2I985_9ACTN</name>
<comment type="caution">
    <text evidence="7">The sequence shown here is derived from an EMBL/GenBank/DDBJ whole genome shotgun (WGS) entry which is preliminary data.</text>
</comment>
<dbReference type="Proteomes" id="UP000295573">
    <property type="component" value="Unassembled WGS sequence"/>
</dbReference>
<dbReference type="Pfam" id="PF00440">
    <property type="entry name" value="TetR_N"/>
    <property type="match status" value="1"/>
</dbReference>
<dbReference type="PROSITE" id="PS50977">
    <property type="entry name" value="HTH_TETR_2"/>
    <property type="match status" value="1"/>
</dbReference>
<accession>A0A4R2I985</accession>
<evidence type="ECO:0000313" key="8">
    <source>
        <dbReference type="Proteomes" id="UP000295573"/>
    </source>
</evidence>
<dbReference type="SUPFAM" id="SSF46689">
    <property type="entry name" value="Homeodomain-like"/>
    <property type="match status" value="1"/>
</dbReference>
<feature type="domain" description="HTH tetR-type" evidence="6">
    <location>
        <begin position="29"/>
        <end position="89"/>
    </location>
</feature>
<evidence type="ECO:0000256" key="2">
    <source>
        <dbReference type="ARBA" id="ARBA00023125"/>
    </source>
</evidence>
<evidence type="ECO:0000256" key="4">
    <source>
        <dbReference type="PROSITE-ProRule" id="PRU00335"/>
    </source>
</evidence>
<dbReference type="InterPro" id="IPR050109">
    <property type="entry name" value="HTH-type_TetR-like_transc_reg"/>
</dbReference>
<keyword evidence="1" id="KW-0805">Transcription regulation</keyword>
<dbReference type="RefSeq" id="WP_199237432.1">
    <property type="nucleotide sequence ID" value="NZ_SLWR01000018.1"/>
</dbReference>
<dbReference type="AlphaFoldDB" id="A0A4R2I985"/>
<evidence type="ECO:0000256" key="5">
    <source>
        <dbReference type="SAM" id="MobiDB-lite"/>
    </source>
</evidence>
<dbReference type="SUPFAM" id="SSF48498">
    <property type="entry name" value="Tetracyclin repressor-like, C-terminal domain"/>
    <property type="match status" value="1"/>
</dbReference>
<feature type="region of interest" description="Disordered" evidence="5">
    <location>
        <begin position="1"/>
        <end position="24"/>
    </location>
</feature>
<feature type="compositionally biased region" description="Acidic residues" evidence="5">
    <location>
        <begin position="192"/>
        <end position="218"/>
    </location>
</feature>